<dbReference type="PANTHER" id="PTHR23083">
    <property type="entry name" value="TETRATRICOPEPTIDE REPEAT PROTEIN, TPR"/>
    <property type="match status" value="1"/>
</dbReference>
<evidence type="ECO:0000256" key="1">
    <source>
        <dbReference type="PROSITE-ProRule" id="PRU00339"/>
    </source>
</evidence>
<feature type="domain" description="Tetratricopeptide repeat protein 7 N-terminal" evidence="2">
    <location>
        <begin position="208"/>
        <end position="334"/>
    </location>
</feature>
<evidence type="ECO:0000313" key="4">
    <source>
        <dbReference type="Proteomes" id="UP000694580"/>
    </source>
</evidence>
<dbReference type="InterPro" id="IPR011990">
    <property type="entry name" value="TPR-like_helical_dom_sf"/>
</dbReference>
<dbReference type="GO" id="GO:0005886">
    <property type="term" value="C:plasma membrane"/>
    <property type="evidence" value="ECO:0007669"/>
    <property type="project" value="TreeGrafter"/>
</dbReference>
<protein>
    <recommendedName>
        <fullName evidence="2">Tetratricopeptide repeat protein 7 N-terminal domain-containing protein</fullName>
    </recommendedName>
</protein>
<dbReference type="SUPFAM" id="SSF48452">
    <property type="entry name" value="TPR-like"/>
    <property type="match status" value="2"/>
</dbReference>
<keyword evidence="4" id="KW-1185">Reference proteome</keyword>
<dbReference type="SMART" id="SM00028">
    <property type="entry name" value="TPR"/>
    <property type="match status" value="6"/>
</dbReference>
<dbReference type="InterPro" id="IPR019734">
    <property type="entry name" value="TPR_rpt"/>
</dbReference>
<feature type="repeat" description="TPR" evidence="1">
    <location>
        <begin position="678"/>
        <end position="711"/>
    </location>
</feature>
<reference evidence="3" key="2">
    <citation type="submission" date="2025-08" db="UniProtKB">
        <authorList>
            <consortium name="Ensembl"/>
        </authorList>
    </citation>
    <scope>IDENTIFICATION</scope>
</reference>
<keyword evidence="1" id="KW-0802">TPR repeat</keyword>
<sequence length="790" mass="88193">MSSRISFSQYRLEAEVERCRSECQWEKVPGLVEQLAAARIHQDDDYGMLLLAEALLEECLLENIALLHCSTPLSEQSKLGRAKAYLNNLLSRGRLEPRCLNEALLLMAKVHYAQGRYRDAQGMCARVGIDDLTRDGQPLYYLRLLAEAFVIKGLSLDHQALSAASRVRLSEREEECLSCYLSACDAALLYLQELDKVCMPVRLKNIISVARKLAEVLLSSISEDGYWNPLSTPPNACLNREGTTHPKDVIYPSPKPPQRYSGDRKLFCTSCVPLLLLPFTLCRHPQASADAILSRTPEHSDAREASVQDTSSVYDLLTIGLARRGQYDMLSECLERAMKFSFNEFHIWYQLGLSLMASGKGVAAVSVLKECAKMSPQDPTPPLLATKICINQLHWLKEAEALAQSVIDMDERAEEALPRAHLAIGLCLSLRASDGKSLLRAHTICTAIQYCTMHTTALLTLQQSTINLFTFVTFPRLTIRSYRDSPLEPLRVPLEAALSLRSDELHSLHLLALLLSAQKHHQHALDTINLALSQHPENFNLLFTKVKLEETVFGPSQALQTCEEMLHLWQSRYDNTRSRSVQLHRSSGQNYGPHLILPDFQETETGSQSAPSLAVSRLEQAMSEVSAISSAHRQGPTYIWTTLERIWLQAGELFMAQGRLKEAQFCVQEAGLLFPSSHSVLLLRGRLAELRGNLAEAKSLYDEALAINPRGHHILLHLGKLLVHMGRVALGEKFLRDALQAQSTAHEAWSGLGEALQNHGCSQAQNCFLTALELESSCPIRPFTVIPREL</sequence>
<dbReference type="PANTHER" id="PTHR23083:SF475">
    <property type="entry name" value="TETRATRICOPEPTIDE REPEAT PROTEIN 7A"/>
    <property type="match status" value="1"/>
</dbReference>
<name>A0AAY4DF34_9TELE</name>
<dbReference type="Ensembl" id="ENSDCDT00010052914.1">
    <property type="protein sequence ID" value="ENSDCDP00010042866.1"/>
    <property type="gene ID" value="ENSDCDG00010026871.1"/>
</dbReference>
<organism evidence="3 4">
    <name type="scientific">Denticeps clupeoides</name>
    <name type="common">denticle herring</name>
    <dbReference type="NCBI Taxonomy" id="299321"/>
    <lineage>
        <taxon>Eukaryota</taxon>
        <taxon>Metazoa</taxon>
        <taxon>Chordata</taxon>
        <taxon>Craniata</taxon>
        <taxon>Vertebrata</taxon>
        <taxon>Euteleostomi</taxon>
        <taxon>Actinopterygii</taxon>
        <taxon>Neopterygii</taxon>
        <taxon>Teleostei</taxon>
        <taxon>Clupei</taxon>
        <taxon>Clupeiformes</taxon>
        <taxon>Denticipitoidei</taxon>
        <taxon>Denticipitidae</taxon>
        <taxon>Denticeps</taxon>
    </lineage>
</organism>
<dbReference type="Pfam" id="PF19440">
    <property type="entry name" value="TTC7_N"/>
    <property type="match status" value="2"/>
</dbReference>
<dbReference type="FunFam" id="1.25.40.10:FF:000066">
    <property type="entry name" value="Tetratricopeptide repeat domain 7A"/>
    <property type="match status" value="1"/>
</dbReference>
<reference evidence="3" key="3">
    <citation type="submission" date="2025-09" db="UniProtKB">
        <authorList>
            <consortium name="Ensembl"/>
        </authorList>
    </citation>
    <scope>IDENTIFICATION</scope>
</reference>
<accession>A0AAY4DF34</accession>
<feature type="domain" description="Tetratricopeptide repeat protein 7 N-terminal" evidence="2">
    <location>
        <begin position="1"/>
        <end position="199"/>
    </location>
</feature>
<gene>
    <name evidence="3" type="primary">TTC7A</name>
</gene>
<dbReference type="PROSITE" id="PS50005">
    <property type="entry name" value="TPR"/>
    <property type="match status" value="1"/>
</dbReference>
<dbReference type="GO" id="GO:0046854">
    <property type="term" value="P:phosphatidylinositol phosphate biosynthetic process"/>
    <property type="evidence" value="ECO:0007669"/>
    <property type="project" value="TreeGrafter"/>
</dbReference>
<dbReference type="InterPro" id="IPR051722">
    <property type="entry name" value="Endocytosis_PI4K-reg_protein"/>
</dbReference>
<dbReference type="GeneTree" id="ENSGT00940000158638"/>
<proteinExistence type="predicted"/>
<dbReference type="AlphaFoldDB" id="A0AAY4DF34"/>
<evidence type="ECO:0000313" key="3">
    <source>
        <dbReference type="Ensembl" id="ENSDCDP00010042866.1"/>
    </source>
</evidence>
<dbReference type="Pfam" id="PF14559">
    <property type="entry name" value="TPR_19"/>
    <property type="match status" value="1"/>
</dbReference>
<dbReference type="Proteomes" id="UP000694580">
    <property type="component" value="Chromosome 8"/>
</dbReference>
<reference evidence="3 4" key="1">
    <citation type="submission" date="2020-06" db="EMBL/GenBank/DDBJ databases">
        <authorList>
            <consortium name="Wellcome Sanger Institute Data Sharing"/>
        </authorList>
    </citation>
    <scope>NUCLEOTIDE SEQUENCE [LARGE SCALE GENOMIC DNA]</scope>
</reference>
<dbReference type="Gene3D" id="1.25.40.10">
    <property type="entry name" value="Tetratricopeptide repeat domain"/>
    <property type="match status" value="2"/>
</dbReference>
<dbReference type="InterPro" id="IPR045819">
    <property type="entry name" value="TTC7_N"/>
</dbReference>
<dbReference type="GO" id="GO:0072659">
    <property type="term" value="P:protein localization to plasma membrane"/>
    <property type="evidence" value="ECO:0007669"/>
    <property type="project" value="TreeGrafter"/>
</dbReference>
<evidence type="ECO:0000259" key="2">
    <source>
        <dbReference type="Pfam" id="PF19440"/>
    </source>
</evidence>